<evidence type="ECO:0000313" key="2">
    <source>
        <dbReference type="EMBL" id="NYD43976.1"/>
    </source>
</evidence>
<proteinExistence type="predicted"/>
<sequence length="280" mass="31095">MTTDNSNAQAVIDAATRATQPAELVGRFFTVVSPDGTVRLIDLEAEREKAEYAHKPRRKTGEYRVHDAESFVAYLAKHADADTEVWADAVAAKITGVLDANTTVDGPRHEEHRVIYGVLLTEAWKTWAKYDGHLPDQQVFAELIEERATDVVTPSGADMLEIAQTFKATIGVNVESSKRLSDGQRQFEYRETVDAKAGKAGRMEIPETFVLGLRPFEGADAFKVTARLRYRLADGALRIGYKLDRPEDVLREAFLSVVQKVETGITELELINSPVFLGSR</sequence>
<keyword evidence="3" id="KW-1185">Reference proteome</keyword>
<accession>A0A7Y9E2J7</accession>
<evidence type="ECO:0000313" key="1">
    <source>
        <dbReference type="EMBL" id="NYD39944.1"/>
    </source>
</evidence>
<comment type="caution">
    <text evidence="1">The sequence shown here is derived from an EMBL/GenBank/DDBJ whole genome shotgun (WGS) entry which is preliminary data.</text>
</comment>
<dbReference type="Proteomes" id="UP000535511">
    <property type="component" value="Unassembled WGS sequence"/>
</dbReference>
<dbReference type="InterPro" id="IPR019276">
    <property type="entry name" value="DUF2303"/>
</dbReference>
<organism evidence="1 3">
    <name type="scientific">Nocardioides panaciterrulae</name>
    <dbReference type="NCBI Taxonomy" id="661492"/>
    <lineage>
        <taxon>Bacteria</taxon>
        <taxon>Bacillati</taxon>
        <taxon>Actinomycetota</taxon>
        <taxon>Actinomycetes</taxon>
        <taxon>Propionibacteriales</taxon>
        <taxon>Nocardioidaceae</taxon>
        <taxon>Nocardioides</taxon>
    </lineage>
</organism>
<name>A0A7Y9E2J7_9ACTN</name>
<protein>
    <submittedName>
        <fullName evidence="1">Uncharacterized protein YfdQ (DUF2303 family)</fullName>
    </submittedName>
</protein>
<dbReference type="EMBL" id="JACCBG010000001">
    <property type="protein sequence ID" value="NYD39944.1"/>
    <property type="molecule type" value="Genomic_DNA"/>
</dbReference>
<dbReference type="AlphaFoldDB" id="A0A7Y9E2J7"/>
<dbReference type="RefSeq" id="WP_179661896.1">
    <property type="nucleotide sequence ID" value="NZ_JACCBG010000001.1"/>
</dbReference>
<gene>
    <name evidence="1" type="ORF">BJZ21_000027</name>
    <name evidence="2" type="ORF">BJZ21_004059</name>
</gene>
<evidence type="ECO:0000313" key="3">
    <source>
        <dbReference type="Proteomes" id="UP000535511"/>
    </source>
</evidence>
<dbReference type="Pfam" id="PF10065">
    <property type="entry name" value="DUF2303"/>
    <property type="match status" value="1"/>
</dbReference>
<reference evidence="1 3" key="1">
    <citation type="submission" date="2020-07" db="EMBL/GenBank/DDBJ databases">
        <title>Sequencing the genomes of 1000 actinobacteria strains.</title>
        <authorList>
            <person name="Klenk H.-P."/>
        </authorList>
    </citation>
    <scope>NUCLEOTIDE SEQUENCE [LARGE SCALE GENOMIC DNA]</scope>
    <source>
        <strain evidence="1 3">DSM 21350</strain>
    </source>
</reference>
<dbReference type="EMBL" id="JACCBG010000001">
    <property type="protein sequence ID" value="NYD43976.1"/>
    <property type="molecule type" value="Genomic_DNA"/>
</dbReference>